<dbReference type="Proteomes" id="UP000077051">
    <property type="component" value="Unassembled WGS sequence"/>
</dbReference>
<feature type="compositionally biased region" description="Basic and acidic residues" evidence="1">
    <location>
        <begin position="45"/>
        <end position="55"/>
    </location>
</feature>
<feature type="compositionally biased region" description="Low complexity" evidence="1">
    <location>
        <begin position="95"/>
        <end position="126"/>
    </location>
</feature>
<dbReference type="AlphaFoldDB" id="A0A168LVC5"/>
<evidence type="ECO:0000313" key="2">
    <source>
        <dbReference type="EMBL" id="OAD04003.1"/>
    </source>
</evidence>
<gene>
    <name evidence="2" type="ORF">MUCCIDRAFT_110881</name>
</gene>
<organism evidence="2 3">
    <name type="scientific">Mucor lusitanicus CBS 277.49</name>
    <dbReference type="NCBI Taxonomy" id="747725"/>
    <lineage>
        <taxon>Eukaryota</taxon>
        <taxon>Fungi</taxon>
        <taxon>Fungi incertae sedis</taxon>
        <taxon>Mucoromycota</taxon>
        <taxon>Mucoromycotina</taxon>
        <taxon>Mucoromycetes</taxon>
        <taxon>Mucorales</taxon>
        <taxon>Mucorineae</taxon>
        <taxon>Mucoraceae</taxon>
        <taxon>Mucor</taxon>
    </lineage>
</organism>
<evidence type="ECO:0000256" key="1">
    <source>
        <dbReference type="SAM" id="MobiDB-lite"/>
    </source>
</evidence>
<name>A0A168LVC5_MUCCL</name>
<accession>A0A168LVC5</accession>
<feature type="region of interest" description="Disordered" evidence="1">
    <location>
        <begin position="45"/>
        <end position="132"/>
    </location>
</feature>
<proteinExistence type="predicted"/>
<sequence length="132" mass="14731">MDCALDTRVLTLYSVWNVVAVGRQFSYHDHLSISLGEIMLRESEESLLEQKRQAEESFLQAERAHAESLAANPKEPPQPREERKQKPCLTLLGGIPIPDQSQQQPSETSSTAATDSHASSSTPTPTQKKRKF</sequence>
<dbReference type="EMBL" id="AMYB01000004">
    <property type="protein sequence ID" value="OAD04003.1"/>
    <property type="molecule type" value="Genomic_DNA"/>
</dbReference>
<comment type="caution">
    <text evidence="2">The sequence shown here is derived from an EMBL/GenBank/DDBJ whole genome shotgun (WGS) entry which is preliminary data.</text>
</comment>
<dbReference type="VEuPathDB" id="FungiDB:MUCCIDRAFT_110881"/>
<evidence type="ECO:0000313" key="3">
    <source>
        <dbReference type="Proteomes" id="UP000077051"/>
    </source>
</evidence>
<reference evidence="2 3" key="1">
    <citation type="submission" date="2015-06" db="EMBL/GenBank/DDBJ databases">
        <title>Expansion of signal transduction pathways in fungi by whole-genome duplication.</title>
        <authorList>
            <consortium name="DOE Joint Genome Institute"/>
            <person name="Corrochano L.M."/>
            <person name="Kuo A."/>
            <person name="Marcet-Houben M."/>
            <person name="Polaino S."/>
            <person name="Salamov A."/>
            <person name="Villalobos J.M."/>
            <person name="Alvarez M.I."/>
            <person name="Avalos J."/>
            <person name="Benito E.P."/>
            <person name="Benoit I."/>
            <person name="Burger G."/>
            <person name="Camino L.P."/>
            <person name="Canovas D."/>
            <person name="Cerda-Olmedo E."/>
            <person name="Cheng J.-F."/>
            <person name="Dominguez A."/>
            <person name="Elias M."/>
            <person name="Eslava A.P."/>
            <person name="Glaser F."/>
            <person name="Grimwood J."/>
            <person name="Gutierrez G."/>
            <person name="Heitman J."/>
            <person name="Henrissat B."/>
            <person name="Iturriaga E.A."/>
            <person name="Lang B.F."/>
            <person name="Lavin J.L."/>
            <person name="Lee S."/>
            <person name="Li W."/>
            <person name="Lindquist E."/>
            <person name="Lopez-Garcia S."/>
            <person name="Luque E.M."/>
            <person name="Marcos A.T."/>
            <person name="Martin J."/>
            <person name="Mccluskey K."/>
            <person name="Medina H.R."/>
            <person name="Miralles-Duran A."/>
            <person name="Miyazaki A."/>
            <person name="Munoz-Torres E."/>
            <person name="Oguiza J.A."/>
            <person name="Ohm R."/>
            <person name="Olmedo M."/>
            <person name="Orejas M."/>
            <person name="Ortiz-Castellanos L."/>
            <person name="Pisabarro A.G."/>
            <person name="Rodriguez-Romero J."/>
            <person name="Ruiz-Herrera J."/>
            <person name="Ruiz-Vazquez R."/>
            <person name="Sanz C."/>
            <person name="Schackwitz W."/>
            <person name="Schmutz J."/>
            <person name="Shahriari M."/>
            <person name="Shelest E."/>
            <person name="Silva-Franco F."/>
            <person name="Soanes D."/>
            <person name="Syed K."/>
            <person name="Tagua V.G."/>
            <person name="Talbot N.J."/>
            <person name="Thon M."/>
            <person name="De Vries R.P."/>
            <person name="Wiebenga A."/>
            <person name="Yadav J.S."/>
            <person name="Braun E.L."/>
            <person name="Baker S."/>
            <person name="Garre V."/>
            <person name="Horwitz B."/>
            <person name="Torres-Martinez S."/>
            <person name="Idnurm A."/>
            <person name="Herrera-Estrella A."/>
            <person name="Gabaldon T."/>
            <person name="Grigoriev I.V."/>
        </authorList>
    </citation>
    <scope>NUCLEOTIDE SEQUENCE [LARGE SCALE GENOMIC DNA]</scope>
    <source>
        <strain evidence="2 3">CBS 277.49</strain>
    </source>
</reference>
<keyword evidence="3" id="KW-1185">Reference proteome</keyword>
<protein>
    <submittedName>
        <fullName evidence="2">Uncharacterized protein</fullName>
    </submittedName>
</protein>